<evidence type="ECO:0000256" key="1">
    <source>
        <dbReference type="ARBA" id="ARBA00025758"/>
    </source>
</evidence>
<dbReference type="HOGENOM" id="CLU_053222_1_1_1"/>
<evidence type="ECO:0000313" key="4">
    <source>
        <dbReference type="Proteomes" id="UP000017836"/>
    </source>
</evidence>
<accession>U5DD27</accession>
<dbReference type="Gramene" id="ERN20110">
    <property type="protein sequence ID" value="ERN20110"/>
    <property type="gene ID" value="AMTR_s00066p00050590"/>
</dbReference>
<keyword evidence="4" id="KW-1185">Reference proteome</keyword>
<dbReference type="STRING" id="13333.U5DD27"/>
<evidence type="ECO:0000313" key="3">
    <source>
        <dbReference type="EMBL" id="ERN20110.1"/>
    </source>
</evidence>
<dbReference type="KEGG" id="atr:18448520"/>
<dbReference type="OMA" id="LEEDWNC"/>
<dbReference type="Pfam" id="PF04938">
    <property type="entry name" value="SIP1"/>
    <property type="match status" value="1"/>
</dbReference>
<feature type="region of interest" description="Disordered" evidence="2">
    <location>
        <begin position="134"/>
        <end position="165"/>
    </location>
</feature>
<organism evidence="3 4">
    <name type="scientific">Amborella trichopoda</name>
    <dbReference type="NCBI Taxonomy" id="13333"/>
    <lineage>
        <taxon>Eukaryota</taxon>
        <taxon>Viridiplantae</taxon>
        <taxon>Streptophyta</taxon>
        <taxon>Embryophyta</taxon>
        <taxon>Tracheophyta</taxon>
        <taxon>Spermatophyta</taxon>
        <taxon>Magnoliopsida</taxon>
        <taxon>Amborellales</taxon>
        <taxon>Amborellaceae</taxon>
        <taxon>Amborella</taxon>
    </lineage>
</organism>
<dbReference type="PANTHER" id="PTHR12794:SF0">
    <property type="entry name" value="GEM-ASSOCIATED PROTEIN 2"/>
    <property type="match status" value="1"/>
</dbReference>
<dbReference type="GO" id="GO:0005634">
    <property type="term" value="C:nucleus"/>
    <property type="evidence" value="ECO:0000318"/>
    <property type="project" value="GO_Central"/>
</dbReference>
<dbReference type="InterPro" id="IPR035426">
    <property type="entry name" value="Gemin2/Brr1"/>
</dbReference>
<evidence type="ECO:0008006" key="5">
    <source>
        <dbReference type="Google" id="ProtNLM"/>
    </source>
</evidence>
<name>U5DD27_AMBTC</name>
<reference evidence="4" key="1">
    <citation type="journal article" date="2013" name="Science">
        <title>The Amborella genome and the evolution of flowering plants.</title>
        <authorList>
            <consortium name="Amborella Genome Project"/>
        </authorList>
    </citation>
    <scope>NUCLEOTIDE SEQUENCE [LARGE SCALE GENOMIC DNA]</scope>
</reference>
<dbReference type="AlphaFoldDB" id="U5DD27"/>
<dbReference type="eggNOG" id="ENOG502QPK4">
    <property type="taxonomic scope" value="Eukaryota"/>
</dbReference>
<dbReference type="EMBL" id="KI392060">
    <property type="protein sequence ID" value="ERN20110.1"/>
    <property type="molecule type" value="Genomic_DNA"/>
</dbReference>
<dbReference type="GO" id="GO:0032797">
    <property type="term" value="C:SMN complex"/>
    <property type="evidence" value="ECO:0000318"/>
    <property type="project" value="GO_Central"/>
</dbReference>
<sequence length="425" mass="47581">MGTQDDKEHQTLTAITIANTNSNQSSSSSSLLNKKEEEFNISLGFQSGCDDGNFNNREIRCDGSDADVIDREKCCDDDIHFCFHGGDGSSRKKYNRDEMQPLQFANKQWQMVRWIEIYTAIPAIVKTELHGLSADASSVSDQGKGRRRDKPKKKKPHLHGDHLQPGRVHFENIEQAYEELHLPEVVSNSLVNGQELDENEDSDIEDNSLLKPAFQVEGDPDFESGPPQDGLEYLRRVRWEAAHIPNVKVANIDERKLKAEQTSYMPNIPDIPSCPNHLLPSKQWEDAFLADFSELRQAISQLEYVGRQPACASNSPLHEENNVPKAAHLLSQILYMDAVTRANLLRQCALVIEEVNSLSRGDCIRLFGIFAAVEKPLDGDTSAAVRGVLRKCASLRASKTECNDEVVMLNLLITIASKYFGQSES</sequence>
<protein>
    <recommendedName>
        <fullName evidence="5">Gem-associated protein 2</fullName>
    </recommendedName>
</protein>
<comment type="similarity">
    <text evidence="1">Belongs to the gemin-2 family.</text>
</comment>
<evidence type="ECO:0000256" key="2">
    <source>
        <dbReference type="SAM" id="MobiDB-lite"/>
    </source>
</evidence>
<dbReference type="Gene3D" id="1.20.58.1070">
    <property type="match status" value="1"/>
</dbReference>
<dbReference type="Proteomes" id="UP000017836">
    <property type="component" value="Unassembled WGS sequence"/>
</dbReference>
<dbReference type="GO" id="GO:0000387">
    <property type="term" value="P:spliceosomal snRNP assembly"/>
    <property type="evidence" value="ECO:0000318"/>
    <property type="project" value="GO_Central"/>
</dbReference>
<dbReference type="OrthoDB" id="428895at2759"/>
<dbReference type="PANTHER" id="PTHR12794">
    <property type="entry name" value="GEMIN2"/>
    <property type="match status" value="1"/>
</dbReference>
<gene>
    <name evidence="3" type="ORF">AMTR_s00066p00050590</name>
</gene>
<proteinExistence type="inferred from homology"/>
<feature type="compositionally biased region" description="Basic residues" evidence="2">
    <location>
        <begin position="145"/>
        <end position="157"/>
    </location>
</feature>